<feature type="transmembrane region" description="Helical" evidence="2">
    <location>
        <begin position="344"/>
        <end position="362"/>
    </location>
</feature>
<feature type="transmembrane region" description="Helical" evidence="2">
    <location>
        <begin position="369"/>
        <end position="390"/>
    </location>
</feature>
<feature type="transmembrane region" description="Helical" evidence="2">
    <location>
        <begin position="321"/>
        <end position="338"/>
    </location>
</feature>
<name>A0A2S8FVQ3_9BACT</name>
<keyword evidence="2" id="KW-1133">Transmembrane helix</keyword>
<evidence type="ECO:0000256" key="2">
    <source>
        <dbReference type="SAM" id="Phobius"/>
    </source>
</evidence>
<evidence type="ECO:0000256" key="1">
    <source>
        <dbReference type="SAM" id="MobiDB-lite"/>
    </source>
</evidence>
<proteinExistence type="predicted"/>
<feature type="transmembrane region" description="Helical" evidence="2">
    <location>
        <begin position="178"/>
        <end position="205"/>
    </location>
</feature>
<organism evidence="3 4">
    <name type="scientific">Blastopirellula marina</name>
    <dbReference type="NCBI Taxonomy" id="124"/>
    <lineage>
        <taxon>Bacteria</taxon>
        <taxon>Pseudomonadati</taxon>
        <taxon>Planctomycetota</taxon>
        <taxon>Planctomycetia</taxon>
        <taxon>Pirellulales</taxon>
        <taxon>Pirellulaceae</taxon>
        <taxon>Blastopirellula</taxon>
    </lineage>
</organism>
<feature type="compositionally biased region" description="Polar residues" evidence="1">
    <location>
        <begin position="7"/>
        <end position="20"/>
    </location>
</feature>
<keyword evidence="2" id="KW-0812">Transmembrane</keyword>
<keyword evidence="2" id="KW-0472">Membrane</keyword>
<accession>A0A2S8FVQ3</accession>
<evidence type="ECO:0000313" key="3">
    <source>
        <dbReference type="EMBL" id="PQO36271.1"/>
    </source>
</evidence>
<protein>
    <recommendedName>
        <fullName evidence="5">Glycosyltransferase RgtA/B/C/D-like domain-containing protein</fullName>
    </recommendedName>
</protein>
<feature type="transmembrane region" description="Helical" evidence="2">
    <location>
        <begin position="211"/>
        <end position="229"/>
    </location>
</feature>
<dbReference type="AlphaFoldDB" id="A0A2S8FVQ3"/>
<evidence type="ECO:0008006" key="5">
    <source>
        <dbReference type="Google" id="ProtNLM"/>
    </source>
</evidence>
<feature type="region of interest" description="Disordered" evidence="1">
    <location>
        <begin position="1"/>
        <end position="20"/>
    </location>
</feature>
<dbReference type="Proteomes" id="UP000238322">
    <property type="component" value="Unassembled WGS sequence"/>
</dbReference>
<evidence type="ECO:0000313" key="4">
    <source>
        <dbReference type="Proteomes" id="UP000238322"/>
    </source>
</evidence>
<sequence length="551" mass="60576">MHAMDSNALSSNDAQKPTSNTRFWRQPQFTLWVLPLLTTALAACLLAVAIPRIDFHADEAIYLTGVPVSTSNDSGLVFHGAYLASGWGDPTPLSARLASLAFGCLLIFSLTKTLQRLIPTQPILLAVLVPLSVAISYQGVFTILRVRPEISWVAVTSLACWCLAELRFQKSYMFGGLLLVALFALPMNHLLSVFPAFFLVLYLALFGRQHLGLTFSGCAAGMLAVGFFANRIVRGWILETPVALLPGGVGDAAAAKPSIKDFLVNVFWNSPQFLNDSAANTNLWDSLVSFQSIPSISHCLIATTIWAIALPLPLLMRTWEARFVASIPLLTLGMFYASGYFNPTYSPIVAIYAIGILCFLASDPTRNKAIRFAAGSIVVVTLLNGSSFLATRVLNHGPASFFEVEAQLRNEIAQLPSGATIVISERFQSAVGDHKKNILFKDPLPSNVDLMVLDNYDFDMYRFVPDYDQRRKDIEEFIAQGSATSEFDLPVYKNDRLKNETNNNNRYSVAQGSWFFRNSVKYTVSVIPGQDAAAYTASRELDNPDLTPANR</sequence>
<gene>
    <name evidence="3" type="ORF">C5Y83_10175</name>
</gene>
<dbReference type="EMBL" id="PUHY01000006">
    <property type="protein sequence ID" value="PQO36271.1"/>
    <property type="molecule type" value="Genomic_DNA"/>
</dbReference>
<feature type="transmembrane region" description="Helical" evidence="2">
    <location>
        <begin position="123"/>
        <end position="144"/>
    </location>
</feature>
<reference evidence="3 4" key="1">
    <citation type="submission" date="2018-02" db="EMBL/GenBank/DDBJ databases">
        <title>Comparative genomes isolates from brazilian mangrove.</title>
        <authorList>
            <person name="Araujo J.E."/>
            <person name="Taketani R.G."/>
            <person name="Silva M.C.P."/>
            <person name="Loureco M.V."/>
            <person name="Andreote F.D."/>
        </authorList>
    </citation>
    <scope>NUCLEOTIDE SEQUENCE [LARGE SCALE GENOMIC DNA]</scope>
    <source>
        <strain evidence="3 4">Hex-1 MGV</strain>
    </source>
</reference>
<feature type="transmembrane region" description="Helical" evidence="2">
    <location>
        <begin position="29"/>
        <end position="50"/>
    </location>
</feature>
<comment type="caution">
    <text evidence="3">The sequence shown here is derived from an EMBL/GenBank/DDBJ whole genome shotgun (WGS) entry which is preliminary data.</text>
</comment>
<feature type="transmembrane region" description="Helical" evidence="2">
    <location>
        <begin position="93"/>
        <end position="111"/>
    </location>
</feature>